<dbReference type="AlphaFoldDB" id="A0A2T1A1T5"/>
<keyword evidence="2" id="KW-1185">Reference proteome</keyword>
<dbReference type="EMBL" id="PVUE01000005">
    <property type="protein sequence ID" value="PRZ42570.1"/>
    <property type="molecule type" value="Genomic_DNA"/>
</dbReference>
<reference evidence="1 2" key="1">
    <citation type="submission" date="2018-03" db="EMBL/GenBank/DDBJ databases">
        <title>Genomic Encyclopedia of Archaeal and Bacterial Type Strains, Phase II (KMG-II): from individual species to whole genera.</title>
        <authorList>
            <person name="Goeker M."/>
        </authorList>
    </citation>
    <scope>NUCLEOTIDE SEQUENCE [LARGE SCALE GENOMIC DNA]</scope>
    <source>
        <strain evidence="1 2">DSM 100065</strain>
    </source>
</reference>
<dbReference type="Proteomes" id="UP000237752">
    <property type="component" value="Unassembled WGS sequence"/>
</dbReference>
<evidence type="ECO:0000313" key="2">
    <source>
        <dbReference type="Proteomes" id="UP000237752"/>
    </source>
</evidence>
<evidence type="ECO:0008006" key="3">
    <source>
        <dbReference type="Google" id="ProtNLM"/>
    </source>
</evidence>
<dbReference type="RefSeq" id="WP_106348593.1">
    <property type="nucleotide sequence ID" value="NZ_PVUE01000005.1"/>
</dbReference>
<gene>
    <name evidence="1" type="ORF">CLV47_105192</name>
</gene>
<evidence type="ECO:0000313" key="1">
    <source>
        <dbReference type="EMBL" id="PRZ42570.1"/>
    </source>
</evidence>
<protein>
    <recommendedName>
        <fullName evidence="3">DAGKc domain-containing protein</fullName>
    </recommendedName>
</protein>
<comment type="caution">
    <text evidence="1">The sequence shown here is derived from an EMBL/GenBank/DDBJ whole genome shotgun (WGS) entry which is preliminary data.</text>
</comment>
<proteinExistence type="predicted"/>
<accession>A0A2T1A1T5</accession>
<name>A0A2T1A1T5_9ACTN</name>
<organism evidence="1 2">
    <name type="scientific">Antricoccus suffuscus</name>
    <dbReference type="NCBI Taxonomy" id="1629062"/>
    <lineage>
        <taxon>Bacteria</taxon>
        <taxon>Bacillati</taxon>
        <taxon>Actinomycetota</taxon>
        <taxon>Actinomycetes</taxon>
        <taxon>Geodermatophilales</taxon>
        <taxon>Antricoccaceae</taxon>
        <taxon>Antricoccus</taxon>
    </lineage>
</organism>
<dbReference type="OrthoDB" id="5189801at2"/>
<sequence length="252" mass="27251">MPLVIADETADSAVWAGLVTEVTHWSGTPQRDEVRRTVRAAGDDGIAVHGSLQTLHRVIEGLHRSGRASEVPVAFVAGANSDEETAMFCRLLDLDTGPDAVSHALGDPPVRLALARDDIGGVLLHSGELTRTPTLKPFGAQAFHDDAMIANGKIGALRVVPDYGNSGLGVRASVVPPGRGSTKRTLGRAVQIACDEVHVEIDGIDLDKTLTKRTWYVDDRAHWLLRGATIPLPYEPQIPGPDRNPFRLRRRF</sequence>